<feature type="domain" description="Transferrin-binding protein B C-lobe/N-lobe beta-barrel" evidence="3">
    <location>
        <begin position="205"/>
        <end position="309"/>
    </location>
</feature>
<sequence>MKHFKFTLLAISCLLALTACSSSSGGGGGSAPTYFTEKPQTESTSSSGSNTSVNQNTETSPQNEPKTLKDPIFQGKNGDKLVGALVTITPNGQISGQNLTSYLGEDLNVLMLNKVEIPLLPTSADDDQSGFKAITSTEATAKLGNIQGYTNKATTDYRDTRYYQFVRFGVVSLNNQNTLFVQGLQTPISGSISDIENGYATLYSMPKSGKFVYKKGDALYGKDGNYEQLTADVSADFTNKQLSVSLKDSATKAEKVAFSSVIDGNTFSGSHNGVDSKGAFYGSQANQVAGVFYRTEGTEAGYHGVFGATDKRRDAQ</sequence>
<evidence type="ECO:0000256" key="1">
    <source>
        <dbReference type="SAM" id="MobiDB-lite"/>
    </source>
</evidence>
<keyword evidence="2" id="KW-0732">Signal</keyword>
<dbReference type="SUPFAM" id="SSF56925">
    <property type="entry name" value="OMPA-like"/>
    <property type="match status" value="1"/>
</dbReference>
<gene>
    <name evidence="4" type="ORF">C5N92_00600</name>
</gene>
<keyword evidence="5" id="KW-1185">Reference proteome</keyword>
<comment type="caution">
    <text evidence="4">The sequence shown here is derived from an EMBL/GenBank/DDBJ whole genome shotgun (WGS) entry which is preliminary data.</text>
</comment>
<dbReference type="InterPro" id="IPR001677">
    <property type="entry name" value="TbpB_B_D"/>
</dbReference>
<dbReference type="Pfam" id="PF01298">
    <property type="entry name" value="TbpB_B_D"/>
    <property type="match status" value="1"/>
</dbReference>
<evidence type="ECO:0000313" key="4">
    <source>
        <dbReference type="EMBL" id="RAL19907.1"/>
    </source>
</evidence>
<protein>
    <recommendedName>
        <fullName evidence="3">Transferrin-binding protein B C-lobe/N-lobe beta-barrel domain-containing protein</fullName>
    </recommendedName>
</protein>
<feature type="compositionally biased region" description="Low complexity" evidence="1">
    <location>
        <begin position="43"/>
        <end position="57"/>
    </location>
</feature>
<dbReference type="EMBL" id="PTPX01000001">
    <property type="protein sequence ID" value="RAL19907.1"/>
    <property type="molecule type" value="Genomic_DNA"/>
</dbReference>
<organism evidence="4 5">
    <name type="scientific">Glaesserella australis</name>
    <dbReference type="NCBI Taxonomy" id="2094024"/>
    <lineage>
        <taxon>Bacteria</taxon>
        <taxon>Pseudomonadati</taxon>
        <taxon>Pseudomonadota</taxon>
        <taxon>Gammaproteobacteria</taxon>
        <taxon>Pasteurellales</taxon>
        <taxon>Pasteurellaceae</taxon>
        <taxon>Glaesserella</taxon>
    </lineage>
</organism>
<feature type="region of interest" description="Disordered" evidence="1">
    <location>
        <begin position="24"/>
        <end position="73"/>
    </location>
</feature>
<dbReference type="AlphaFoldDB" id="A0A328C2B8"/>
<reference evidence="5" key="1">
    <citation type="submission" date="2018-02" db="EMBL/GenBank/DDBJ databases">
        <title>Glaesserella australis sp. nov., isolated from the lungs of pigs.</title>
        <authorList>
            <person name="Turni C."/>
            <person name="Christensen H."/>
        </authorList>
    </citation>
    <scope>NUCLEOTIDE SEQUENCE [LARGE SCALE GENOMIC DNA]</scope>
    <source>
        <strain evidence="5">HS4635</strain>
    </source>
</reference>
<dbReference type="OrthoDB" id="5689942at2"/>
<dbReference type="RefSeq" id="WP_111748948.1">
    <property type="nucleotide sequence ID" value="NZ_PTPX01000001.1"/>
</dbReference>
<evidence type="ECO:0000313" key="5">
    <source>
        <dbReference type="Proteomes" id="UP000248689"/>
    </source>
</evidence>
<accession>A0A328C2B8</accession>
<dbReference type="InterPro" id="IPR011250">
    <property type="entry name" value="OMP/PagP_B-barrel"/>
</dbReference>
<dbReference type="PROSITE" id="PS51257">
    <property type="entry name" value="PROKAR_LIPOPROTEIN"/>
    <property type="match status" value="1"/>
</dbReference>
<dbReference type="Proteomes" id="UP000248689">
    <property type="component" value="Unassembled WGS sequence"/>
</dbReference>
<evidence type="ECO:0000256" key="2">
    <source>
        <dbReference type="SAM" id="SignalP"/>
    </source>
</evidence>
<evidence type="ECO:0000259" key="3">
    <source>
        <dbReference type="Pfam" id="PF01298"/>
    </source>
</evidence>
<dbReference type="Gene3D" id="2.40.160.90">
    <property type="match status" value="1"/>
</dbReference>
<feature type="chain" id="PRO_5016398251" description="Transferrin-binding protein B C-lobe/N-lobe beta-barrel domain-containing protein" evidence="2">
    <location>
        <begin position="25"/>
        <end position="316"/>
    </location>
</feature>
<name>A0A328C2B8_9PAST</name>
<proteinExistence type="predicted"/>
<feature type="signal peptide" evidence="2">
    <location>
        <begin position="1"/>
        <end position="24"/>
    </location>
</feature>